<dbReference type="AlphaFoldDB" id="A0A2M4CBB3"/>
<evidence type="ECO:0000256" key="1">
    <source>
        <dbReference type="SAM" id="SignalP"/>
    </source>
</evidence>
<evidence type="ECO:0000313" key="2">
    <source>
        <dbReference type="EMBL" id="MBW62642.1"/>
    </source>
</evidence>
<protein>
    <submittedName>
        <fullName evidence="2">Putative secreted protein</fullName>
    </submittedName>
</protein>
<keyword evidence="1" id="KW-0732">Signal</keyword>
<name>A0A2M4CBB3_9DIPT</name>
<organism evidence="2">
    <name type="scientific">Anopheles marajoara</name>
    <dbReference type="NCBI Taxonomy" id="58244"/>
    <lineage>
        <taxon>Eukaryota</taxon>
        <taxon>Metazoa</taxon>
        <taxon>Ecdysozoa</taxon>
        <taxon>Arthropoda</taxon>
        <taxon>Hexapoda</taxon>
        <taxon>Insecta</taxon>
        <taxon>Pterygota</taxon>
        <taxon>Neoptera</taxon>
        <taxon>Endopterygota</taxon>
        <taxon>Diptera</taxon>
        <taxon>Nematocera</taxon>
        <taxon>Culicoidea</taxon>
        <taxon>Culicidae</taxon>
        <taxon>Anophelinae</taxon>
        <taxon>Anopheles</taxon>
    </lineage>
</organism>
<reference evidence="2" key="1">
    <citation type="submission" date="2018-01" db="EMBL/GenBank/DDBJ databases">
        <title>An insight into the sialome of Amazonian anophelines.</title>
        <authorList>
            <person name="Ribeiro J.M."/>
            <person name="Scarpassa V."/>
            <person name="Calvo E."/>
        </authorList>
    </citation>
    <scope>NUCLEOTIDE SEQUENCE</scope>
    <source>
        <tissue evidence="2">Salivary glands</tissue>
    </source>
</reference>
<dbReference type="EMBL" id="GGFJ01013501">
    <property type="protein sequence ID" value="MBW62642.1"/>
    <property type="molecule type" value="Transcribed_RNA"/>
</dbReference>
<feature type="signal peptide" evidence="1">
    <location>
        <begin position="1"/>
        <end position="19"/>
    </location>
</feature>
<sequence>MSLACSCFLAAFSFASCSARTRSSMALFCSTGVAFGLVNTLAPLDIGLFTLAGIAGILNSDETDGAGDGTVGSIRPLTAGF</sequence>
<accession>A0A2M4CBB3</accession>
<feature type="chain" id="PRO_5014695179" evidence="1">
    <location>
        <begin position="20"/>
        <end position="81"/>
    </location>
</feature>
<proteinExistence type="predicted"/>